<dbReference type="InterPro" id="IPR027417">
    <property type="entry name" value="P-loop_NTPase"/>
</dbReference>
<feature type="domain" description="Sulfotransferase" evidence="5">
    <location>
        <begin position="81"/>
        <end position="340"/>
    </location>
</feature>
<dbReference type="EMBL" id="AK353640">
    <property type="protein sequence ID" value="BAJ84859.1"/>
    <property type="molecule type" value="mRNA"/>
</dbReference>
<dbReference type="EC" id="2.8.2.-" evidence="3"/>
<organism evidence="6">
    <name type="scientific">Hordeum vulgare subsp. vulgare</name>
    <name type="common">Domesticated barley</name>
    <dbReference type="NCBI Taxonomy" id="112509"/>
    <lineage>
        <taxon>Eukaryota</taxon>
        <taxon>Viridiplantae</taxon>
        <taxon>Streptophyta</taxon>
        <taxon>Embryophyta</taxon>
        <taxon>Tracheophyta</taxon>
        <taxon>Spermatophyta</taxon>
        <taxon>Magnoliopsida</taxon>
        <taxon>Liliopsida</taxon>
        <taxon>Poales</taxon>
        <taxon>Poaceae</taxon>
        <taxon>BOP clade</taxon>
        <taxon>Pooideae</taxon>
        <taxon>Triticodae</taxon>
        <taxon>Triticeae</taxon>
        <taxon>Hordeinae</taxon>
        <taxon>Hordeum</taxon>
    </lineage>
</organism>
<sequence>MNDPAESATETERSTTQEEEEEEKEEEEEEEEEVSPKDFVATLAAREGWSQPLVQYKKYWFRPVLLERILLVRQAFVPRADDIILATQPKCGTTWIKALAFTITNRTRHGLDDDHPLLTRHPQHVVPFIEIPGAGADHPDIHALPSPRLLATHMPMSLLPPGTRSAGCRVVYLCRDPKDALVSRLHFENKVFKGANLSMDGAFGMFCEGFSPYGPFWDHCLEYWRASVARPDNVLFLKYEEIKSDPVQVVRKLAEFLGVPLTEEEESAGVARAVVRLCSFEKLTSLQVNQVGGVRHSESVHVSNSVFYRKGVVGDWANHMSHEMGDKLDRIVQHKLDGSGLVF</sequence>
<protein>
    <recommendedName>
        <fullName evidence="3">Sulfotransferase</fullName>
        <ecNumber evidence="3">2.8.2.-</ecNumber>
    </recommendedName>
</protein>
<dbReference type="InterPro" id="IPR000863">
    <property type="entry name" value="Sulfotransferase_dom"/>
</dbReference>
<keyword evidence="2 3" id="KW-0808">Transferase</keyword>
<dbReference type="PANTHER" id="PTHR11783">
    <property type="entry name" value="SULFOTRANSFERASE SULT"/>
    <property type="match status" value="1"/>
</dbReference>
<dbReference type="AlphaFoldDB" id="F2CPT8"/>
<evidence type="ECO:0000256" key="3">
    <source>
        <dbReference type="RuleBase" id="RU361155"/>
    </source>
</evidence>
<comment type="similarity">
    <text evidence="1 3">Belongs to the sulfotransferase 1 family.</text>
</comment>
<evidence type="ECO:0000259" key="5">
    <source>
        <dbReference type="Pfam" id="PF00685"/>
    </source>
</evidence>
<feature type="compositionally biased region" description="Acidic residues" evidence="4">
    <location>
        <begin position="17"/>
        <end position="33"/>
    </location>
</feature>
<evidence type="ECO:0000256" key="1">
    <source>
        <dbReference type="ARBA" id="ARBA00005771"/>
    </source>
</evidence>
<dbReference type="Pfam" id="PF00685">
    <property type="entry name" value="Sulfotransfer_1"/>
    <property type="match status" value="1"/>
</dbReference>
<accession>F2CPT8</accession>
<reference evidence="6" key="1">
    <citation type="journal article" date="2011" name="Plant Physiol.">
        <title>Comprehensive sequence analysis of 24,783 barley full-length cDNAs derived from 12 clone libraries.</title>
        <authorList>
            <person name="Matsumoto T."/>
            <person name="Tanaka T."/>
            <person name="Sakai H."/>
            <person name="Amano N."/>
            <person name="Kanamori H."/>
            <person name="Kurita K."/>
            <person name="Kikuta A."/>
            <person name="Kamiya K."/>
            <person name="Yamamoto M."/>
            <person name="Ikawa H."/>
            <person name="Fujii N."/>
            <person name="Hori K."/>
            <person name="Itoh T."/>
            <person name="Sato K."/>
        </authorList>
    </citation>
    <scope>NUCLEOTIDE SEQUENCE</scope>
    <source>
        <tissue evidence="6">Shoot</tissue>
    </source>
</reference>
<dbReference type="Gene3D" id="3.40.50.300">
    <property type="entry name" value="P-loop containing nucleotide triphosphate hydrolases"/>
    <property type="match status" value="1"/>
</dbReference>
<feature type="region of interest" description="Disordered" evidence="4">
    <location>
        <begin position="1"/>
        <end position="37"/>
    </location>
</feature>
<evidence type="ECO:0000256" key="2">
    <source>
        <dbReference type="ARBA" id="ARBA00022679"/>
    </source>
</evidence>
<name>F2CPT8_HORVV</name>
<proteinExistence type="evidence at transcript level"/>
<evidence type="ECO:0000313" key="6">
    <source>
        <dbReference type="EMBL" id="BAJ84859.1"/>
    </source>
</evidence>
<dbReference type="SUPFAM" id="SSF52540">
    <property type="entry name" value="P-loop containing nucleoside triphosphate hydrolases"/>
    <property type="match status" value="1"/>
</dbReference>
<dbReference type="GO" id="GO:0008146">
    <property type="term" value="F:sulfotransferase activity"/>
    <property type="evidence" value="ECO:0007669"/>
    <property type="project" value="InterPro"/>
</dbReference>
<evidence type="ECO:0000256" key="4">
    <source>
        <dbReference type="SAM" id="MobiDB-lite"/>
    </source>
</evidence>